<dbReference type="PANTHER" id="PTHR48090:SF3">
    <property type="entry name" value="UNDECAPRENYL-PHOSPHATE 4-DEOXY-4-FORMAMIDO-L-ARABINOSE TRANSFERASE"/>
    <property type="match status" value="1"/>
</dbReference>
<keyword evidence="3 9" id="KW-0808">Transferase</keyword>
<organism evidence="9 10">
    <name type="scientific">Hydrogenophaga taeniospiralis CCUG 15921</name>
    <dbReference type="NCBI Taxonomy" id="1281780"/>
    <lineage>
        <taxon>Bacteria</taxon>
        <taxon>Pseudomonadati</taxon>
        <taxon>Pseudomonadota</taxon>
        <taxon>Betaproteobacteria</taxon>
        <taxon>Burkholderiales</taxon>
        <taxon>Comamonadaceae</taxon>
        <taxon>Hydrogenophaga</taxon>
    </lineage>
</organism>
<evidence type="ECO:0000256" key="5">
    <source>
        <dbReference type="ARBA" id="ARBA00022985"/>
    </source>
</evidence>
<dbReference type="InterPro" id="IPR029044">
    <property type="entry name" value="Nucleotide-diphossugar_trans"/>
</dbReference>
<evidence type="ECO:0000259" key="8">
    <source>
        <dbReference type="Pfam" id="PF00535"/>
    </source>
</evidence>
<dbReference type="SUPFAM" id="SSF53448">
    <property type="entry name" value="Nucleotide-diphospho-sugar transferases"/>
    <property type="match status" value="1"/>
</dbReference>
<keyword evidence="5" id="KW-0448">Lipopolysaccharide biosynthesis</keyword>
<keyword evidence="1" id="KW-1003">Cell membrane</keyword>
<gene>
    <name evidence="9" type="ORF">H010_11929</name>
</gene>
<evidence type="ECO:0000256" key="6">
    <source>
        <dbReference type="ARBA" id="ARBA00022989"/>
    </source>
</evidence>
<dbReference type="GO" id="GO:0005886">
    <property type="term" value="C:plasma membrane"/>
    <property type="evidence" value="ECO:0007669"/>
    <property type="project" value="TreeGrafter"/>
</dbReference>
<dbReference type="AlphaFoldDB" id="A0A9X4NQR7"/>
<keyword evidence="4" id="KW-0812">Transmembrane</keyword>
<dbReference type="GO" id="GO:0099621">
    <property type="term" value="F:undecaprenyl-phosphate 4-deoxy-4-formamido-L-arabinose transferase activity"/>
    <property type="evidence" value="ECO:0007669"/>
    <property type="project" value="TreeGrafter"/>
</dbReference>
<dbReference type="Pfam" id="PF00535">
    <property type="entry name" value="Glycos_transf_2"/>
    <property type="match status" value="1"/>
</dbReference>
<evidence type="ECO:0000313" key="10">
    <source>
        <dbReference type="Proteomes" id="UP001152876"/>
    </source>
</evidence>
<protein>
    <submittedName>
        <fullName evidence="9">Glycosyl transferase family protein</fullName>
    </submittedName>
</protein>
<dbReference type="InterPro" id="IPR001173">
    <property type="entry name" value="Glyco_trans_2-like"/>
</dbReference>
<evidence type="ECO:0000313" key="9">
    <source>
        <dbReference type="EMBL" id="MDG5975968.1"/>
    </source>
</evidence>
<keyword evidence="2" id="KW-0328">Glycosyltransferase</keyword>
<dbReference type="PANTHER" id="PTHR48090">
    <property type="entry name" value="UNDECAPRENYL-PHOSPHATE 4-DEOXY-4-FORMAMIDO-L-ARABINOSE TRANSFERASE-RELATED"/>
    <property type="match status" value="1"/>
</dbReference>
<evidence type="ECO:0000256" key="1">
    <source>
        <dbReference type="ARBA" id="ARBA00022475"/>
    </source>
</evidence>
<reference evidence="9" key="1">
    <citation type="submission" date="2013-01" db="EMBL/GenBank/DDBJ databases">
        <title>Genome draft of Hydrogenophaga taeniospiralis 2K1.</title>
        <authorList>
            <person name="Gomila M."/>
            <person name="Lalucat J."/>
        </authorList>
    </citation>
    <scope>NUCLEOTIDE SEQUENCE</scope>
    <source>
        <strain evidence="9">CCUG 15921</strain>
    </source>
</reference>
<proteinExistence type="predicted"/>
<evidence type="ECO:0000256" key="4">
    <source>
        <dbReference type="ARBA" id="ARBA00022692"/>
    </source>
</evidence>
<keyword evidence="7" id="KW-0472">Membrane</keyword>
<sequence>MVTQNMSAPSPAASLAAPSSATPLISVLIPAKDEAGNIGQLVTEVVEALRPVCGFEIVLVDDGSGDGTAAEFVQRCTALGAAAQLIRHQASVGQSTALSTAARHARGRYLVTIDGDGQNDPADIPALLRQAQALEAGGEHFCIAGFRHKRKDTEWKKIQSKIANAVRRQILDDGVPDTGCGLKLIPRATWLRLPYFDHMHRYIPALVRRLGGRIAVVPVNHRHRTAGVSKYTAWNRVWVGIVDMFGVRWLTRRSKQAVVAQVETIGEI</sequence>
<dbReference type="Proteomes" id="UP001152876">
    <property type="component" value="Unassembled WGS sequence"/>
</dbReference>
<feature type="domain" description="Glycosyltransferase 2-like" evidence="8">
    <location>
        <begin position="26"/>
        <end position="187"/>
    </location>
</feature>
<keyword evidence="10" id="KW-1185">Reference proteome</keyword>
<keyword evidence="6" id="KW-1133">Transmembrane helix</keyword>
<dbReference type="InterPro" id="IPR050256">
    <property type="entry name" value="Glycosyltransferase_2"/>
</dbReference>
<dbReference type="Gene3D" id="3.90.550.10">
    <property type="entry name" value="Spore Coat Polysaccharide Biosynthesis Protein SpsA, Chain A"/>
    <property type="match status" value="1"/>
</dbReference>
<accession>A0A9X4NQR7</accession>
<dbReference type="CDD" id="cd04179">
    <property type="entry name" value="DPM_DPG-synthase_like"/>
    <property type="match status" value="1"/>
</dbReference>
<dbReference type="FunFam" id="3.90.550.10:FF:000170">
    <property type="entry name" value="Dolichol-phosphate mannosyltransferase"/>
    <property type="match status" value="1"/>
</dbReference>
<name>A0A9X4NQR7_9BURK</name>
<evidence type="ECO:0000256" key="7">
    <source>
        <dbReference type="ARBA" id="ARBA00023136"/>
    </source>
</evidence>
<comment type="caution">
    <text evidence="9">The sequence shown here is derived from an EMBL/GenBank/DDBJ whole genome shotgun (WGS) entry which is preliminary data.</text>
</comment>
<evidence type="ECO:0000256" key="3">
    <source>
        <dbReference type="ARBA" id="ARBA00022679"/>
    </source>
</evidence>
<dbReference type="GO" id="GO:0009103">
    <property type="term" value="P:lipopolysaccharide biosynthetic process"/>
    <property type="evidence" value="ECO:0007669"/>
    <property type="project" value="UniProtKB-KW"/>
</dbReference>
<dbReference type="EMBL" id="AOGK01000009">
    <property type="protein sequence ID" value="MDG5975968.1"/>
    <property type="molecule type" value="Genomic_DNA"/>
</dbReference>
<evidence type="ECO:0000256" key="2">
    <source>
        <dbReference type="ARBA" id="ARBA00022676"/>
    </source>
</evidence>